<dbReference type="GO" id="GO:0004386">
    <property type="term" value="F:helicase activity"/>
    <property type="evidence" value="ECO:0007669"/>
    <property type="project" value="UniProtKB-KW"/>
</dbReference>
<gene>
    <name evidence="4" type="ORF">FHX37_2552</name>
</gene>
<keyword evidence="5" id="KW-1185">Reference proteome</keyword>
<dbReference type="Pfam" id="PF12419">
    <property type="entry name" value="DUF3670"/>
    <property type="match status" value="1"/>
</dbReference>
<dbReference type="SMART" id="SM00487">
    <property type="entry name" value="DEXDc"/>
    <property type="match status" value="1"/>
</dbReference>
<dbReference type="GO" id="GO:0016787">
    <property type="term" value="F:hydrolase activity"/>
    <property type="evidence" value="ECO:0007669"/>
    <property type="project" value="UniProtKB-KW"/>
</dbReference>
<evidence type="ECO:0000259" key="2">
    <source>
        <dbReference type="PROSITE" id="PS51192"/>
    </source>
</evidence>
<keyword evidence="4" id="KW-0347">Helicase</keyword>
<dbReference type="PANTHER" id="PTHR10799">
    <property type="entry name" value="SNF2/RAD54 HELICASE FAMILY"/>
    <property type="match status" value="1"/>
</dbReference>
<keyword evidence="4" id="KW-0067">ATP-binding</keyword>
<dbReference type="OrthoDB" id="9760715at2"/>
<reference evidence="4 5" key="1">
    <citation type="submission" date="2019-06" db="EMBL/GenBank/DDBJ databases">
        <title>Sequencing the genomes of 1000 actinobacteria strains.</title>
        <authorList>
            <person name="Klenk H.-P."/>
        </authorList>
    </citation>
    <scope>NUCLEOTIDE SEQUENCE [LARGE SCALE GENOMIC DNA]</scope>
    <source>
        <strain evidence="4 5">DSM 45015</strain>
    </source>
</reference>
<dbReference type="CDD" id="cd18793">
    <property type="entry name" value="SF2_C_SNF"/>
    <property type="match status" value="1"/>
</dbReference>
<dbReference type="Pfam" id="PF00176">
    <property type="entry name" value="SNF2-rel_dom"/>
    <property type="match status" value="1"/>
</dbReference>
<dbReference type="Proteomes" id="UP000317422">
    <property type="component" value="Unassembled WGS sequence"/>
</dbReference>
<dbReference type="InterPro" id="IPR022138">
    <property type="entry name" value="DUF3670"/>
</dbReference>
<dbReference type="SMART" id="SM00490">
    <property type="entry name" value="HELICc"/>
    <property type="match status" value="1"/>
</dbReference>
<dbReference type="EMBL" id="VFQC01000001">
    <property type="protein sequence ID" value="TQN32577.1"/>
    <property type="molecule type" value="Genomic_DNA"/>
</dbReference>
<dbReference type="PROSITE" id="PS51194">
    <property type="entry name" value="HELICASE_CTER"/>
    <property type="match status" value="1"/>
</dbReference>
<feature type="domain" description="Helicase C-terminal" evidence="3">
    <location>
        <begin position="870"/>
        <end position="1026"/>
    </location>
</feature>
<dbReference type="PROSITE" id="PS51192">
    <property type="entry name" value="HELICASE_ATP_BIND_1"/>
    <property type="match status" value="1"/>
</dbReference>
<organism evidence="4 5">
    <name type="scientific">Haloactinospora alba</name>
    <dbReference type="NCBI Taxonomy" id="405555"/>
    <lineage>
        <taxon>Bacteria</taxon>
        <taxon>Bacillati</taxon>
        <taxon>Actinomycetota</taxon>
        <taxon>Actinomycetes</taxon>
        <taxon>Streptosporangiales</taxon>
        <taxon>Nocardiopsidaceae</taxon>
        <taxon>Haloactinospora</taxon>
    </lineage>
</organism>
<dbReference type="InterPro" id="IPR000330">
    <property type="entry name" value="SNF2_N"/>
</dbReference>
<dbReference type="InterPro" id="IPR038718">
    <property type="entry name" value="SNF2-like_sf"/>
</dbReference>
<accession>A0A543NLA6</accession>
<dbReference type="GO" id="GO:0005524">
    <property type="term" value="F:ATP binding"/>
    <property type="evidence" value="ECO:0007669"/>
    <property type="project" value="InterPro"/>
</dbReference>
<dbReference type="AlphaFoldDB" id="A0A543NLA6"/>
<dbReference type="RefSeq" id="WP_141924051.1">
    <property type="nucleotide sequence ID" value="NZ_VFQC01000001.1"/>
</dbReference>
<protein>
    <submittedName>
        <fullName evidence="4">SNF2 family DNA or RNA helicase</fullName>
    </submittedName>
</protein>
<evidence type="ECO:0000259" key="3">
    <source>
        <dbReference type="PROSITE" id="PS51194"/>
    </source>
</evidence>
<evidence type="ECO:0000313" key="4">
    <source>
        <dbReference type="EMBL" id="TQN32577.1"/>
    </source>
</evidence>
<dbReference type="Gene3D" id="3.40.50.10810">
    <property type="entry name" value="Tandem AAA-ATPase domain"/>
    <property type="match status" value="1"/>
</dbReference>
<comment type="caution">
    <text evidence="4">The sequence shown here is derived from an EMBL/GenBank/DDBJ whole genome shotgun (WGS) entry which is preliminary data.</text>
</comment>
<dbReference type="InterPro" id="IPR027417">
    <property type="entry name" value="P-loop_NTPase"/>
</dbReference>
<dbReference type="Gene3D" id="3.40.50.300">
    <property type="entry name" value="P-loop containing nucleotide triphosphate hydrolases"/>
    <property type="match status" value="1"/>
</dbReference>
<proteinExistence type="predicted"/>
<feature type="domain" description="Helicase ATP-binding" evidence="2">
    <location>
        <begin position="573"/>
        <end position="736"/>
    </location>
</feature>
<evidence type="ECO:0000313" key="5">
    <source>
        <dbReference type="Proteomes" id="UP000317422"/>
    </source>
</evidence>
<dbReference type="InterPro" id="IPR001650">
    <property type="entry name" value="Helicase_C-like"/>
</dbReference>
<keyword evidence="4" id="KW-0547">Nucleotide-binding</keyword>
<dbReference type="Pfam" id="PF00271">
    <property type="entry name" value="Helicase_C"/>
    <property type="match status" value="1"/>
</dbReference>
<dbReference type="InterPro" id="IPR014001">
    <property type="entry name" value="Helicase_ATP-bd"/>
</dbReference>
<keyword evidence="1" id="KW-0378">Hydrolase</keyword>
<evidence type="ECO:0000256" key="1">
    <source>
        <dbReference type="ARBA" id="ARBA00022801"/>
    </source>
</evidence>
<dbReference type="InterPro" id="IPR049730">
    <property type="entry name" value="SNF2/RAD54-like_C"/>
</dbReference>
<dbReference type="FunFam" id="3.40.50.300:FF:000533">
    <property type="entry name" value="Helicase, Snf2 family"/>
    <property type="match status" value="1"/>
</dbReference>
<name>A0A543NLA6_9ACTN</name>
<sequence length="1043" mass="113038">MRIFEGFWDGYGLAVWAMDSGGAARTTSRKRVRSHPYAAQHTALRRDLGSAAETGRRPLGDAPGTPVLGHAHVWLPSVPRHPLPPAELPPLEDAPTSGRVELRQWSVPILSLASGDALRVLRELGADTGDVAAGASLRHLAAVAEVAERLVETRRVIPQLVTDDAVDPPQGSAQWRPVLDRGTNAWLREAARALPPVARAHHPVDASAAETGQAVMGDLVTLLCVFTDHIARSRTRGALPAPAGTAPRLREQWLHALTSDDGDCGLRPAQQGTAASLQETLREWFTATHQESGDLRVVFRLVDPDAAREDPDAPERADADAWLVEFWAQSTAEPSLMVRLGDVWHGGSTDWLPATAETSVLRALGRARRCYPRLGDALRSPTPTHLEIDVNDAHTFLTTHARALDEAGFGVLLPKWAGRRKVGLRFNASSRSAPASPSSGLGGAVVDFDFRATIDDQELGRGELAELARLKQPLVKLRGEWTQLDPAKLQAAADFLAGGNGGTVDARDALRMAVSPEVDTGTETLPLTGVDADGELGALLEGTAARTVSPMGRPAGFTAELRPYQQRGAAWLRFLEQFGLGSVLADDMGLGKTVQLLALLAAEREDGAAPAPTLLVCPVSLLGNWQREISRFVPALRVHLHHGQNRPRGAEVTDAASAADVVLTSYGLATRDVEELSAVGWRRVVCDEAQAIKNPHARQARAIRSIPAPSRIALTGTPVENHLGELWSVMEFTNPGLLGPQKTFRHNIAAAVESAAASGHTSEAAEEATQRLHRVTRPFVLRRLKTDDSIVDELPDKQEMKAWCGLTREQASLYQATVDDMTKLVDEASGIQRRGLVLATMTKLKQICNHPAHLLGDGSRLDGRSRKLEMLCELLSGMVAEGDKALCFTQYTDFGDRLAPYLTARLGVEVLWLHGQTPRSAREDMVRRFHESGRPMVFLLSLKAGGTGLNLTAANQVIHVDRWWNPAVEDQATDRAFRIGQQRNVQVRKMICAGTLEERVDAMIEGKRNLAEAVVGSGEEWLGELSTDELRDVIRLAPEAVEG</sequence>
<dbReference type="SUPFAM" id="SSF52540">
    <property type="entry name" value="P-loop containing nucleoside triphosphate hydrolases"/>
    <property type="match status" value="2"/>
</dbReference>